<gene>
    <name evidence="1" type="ORF">JIP62_13905</name>
</gene>
<protein>
    <submittedName>
        <fullName evidence="1">Tryptophan 7-halogenase</fullName>
    </submittedName>
</protein>
<organism evidence="1 2">
    <name type="scientific">Brevundimonas vitisensis</name>
    <dbReference type="NCBI Taxonomy" id="2800818"/>
    <lineage>
        <taxon>Bacteria</taxon>
        <taxon>Pseudomonadati</taxon>
        <taxon>Pseudomonadota</taxon>
        <taxon>Alphaproteobacteria</taxon>
        <taxon>Caulobacterales</taxon>
        <taxon>Caulobacteraceae</taxon>
        <taxon>Brevundimonas</taxon>
    </lineage>
</organism>
<dbReference type="Proteomes" id="UP000595448">
    <property type="component" value="Chromosome"/>
</dbReference>
<dbReference type="RefSeq" id="WP_201102739.1">
    <property type="nucleotide sequence ID" value="NZ_CP067977.1"/>
</dbReference>
<dbReference type="PANTHER" id="PTHR43747">
    <property type="entry name" value="FAD-BINDING PROTEIN"/>
    <property type="match status" value="1"/>
</dbReference>
<dbReference type="Gene3D" id="3.50.50.60">
    <property type="entry name" value="FAD/NAD(P)-binding domain"/>
    <property type="match status" value="1"/>
</dbReference>
<evidence type="ECO:0000313" key="1">
    <source>
        <dbReference type="EMBL" id="QQQ18368.1"/>
    </source>
</evidence>
<dbReference type="PIRSF" id="PIRSF011396">
    <property type="entry name" value="Trp_halogenase"/>
    <property type="match status" value="1"/>
</dbReference>
<dbReference type="InterPro" id="IPR050816">
    <property type="entry name" value="Flavin-dep_Halogenase_NPB"/>
</dbReference>
<dbReference type="PANTHER" id="PTHR43747:SF4">
    <property type="entry name" value="FLAVIN-DEPENDENT TRYPTOPHAN HALOGENASE"/>
    <property type="match status" value="1"/>
</dbReference>
<keyword evidence="2" id="KW-1185">Reference proteome</keyword>
<dbReference type="InterPro" id="IPR006905">
    <property type="entry name" value="Flavin_halogenase"/>
</dbReference>
<dbReference type="SUPFAM" id="SSF51905">
    <property type="entry name" value="FAD/NAD(P)-binding domain"/>
    <property type="match status" value="1"/>
</dbReference>
<name>A0ABX7BLB8_9CAUL</name>
<evidence type="ECO:0000313" key="2">
    <source>
        <dbReference type="Proteomes" id="UP000595448"/>
    </source>
</evidence>
<proteinExistence type="predicted"/>
<dbReference type="EMBL" id="CP067977">
    <property type="protein sequence ID" value="QQQ18368.1"/>
    <property type="molecule type" value="Genomic_DNA"/>
</dbReference>
<dbReference type="Pfam" id="PF04820">
    <property type="entry name" value="Trp_halogenase"/>
    <property type="match status" value="1"/>
</dbReference>
<sequence>MTQSSAPVTREKAPLRHVLIVGGGTAGWMTAAALARLTRNGETRVTVVESEEIGTVGVGEATIPPIASFNGLLGIDEAEFMRRTQGSFKLGIQFVDWGRIGDRYIHPFGGFGVDMEAVKFHQFWLMAHAAGAKSPLGDYSLCTVAAEMDRFTLPGDDPRTVLSSLKYAYHFDAGLYAAFLREHAEARGVTRQEGKLVDVTLRGDDGFIQSVTLADGTVIEADLFIDCSGFRGLLIEQALGAGYEDWTHWLPCDRALAVPCEGTSAITPYTRSTARSAGWQWRIPLQHRIGNGYVYSSAHIGDDEARETLLANLDGAPLAEPRPLRFVTGRRKRQWVKNCVSLGLASGFLEPLESTSIHLIQSGISKLLSLLPDRSFDPVLSDEFNRLSQVQFEQIRDFIILHYKATTRDDSSFWNHVRTMQVPDTLSRKIELFRSGGRFFRYDDELFSEASWVAVMLGQGIKPSGHDPLVHTIDPRAVADKLAALRGIIRRTAQAMPTHDAFLARYCPAG</sequence>
<dbReference type="InterPro" id="IPR033856">
    <property type="entry name" value="Trp_halogen"/>
</dbReference>
<accession>A0ABX7BLB8</accession>
<reference evidence="1 2" key="1">
    <citation type="submission" date="2021-01" db="EMBL/GenBank/DDBJ databases">
        <title>Brevundimonas vitis sp. nov., an bacterium isolated from grape (Vitis vinifera).</title>
        <authorList>
            <person name="Jiang L."/>
            <person name="Lee J."/>
        </authorList>
    </citation>
    <scope>NUCLEOTIDE SEQUENCE [LARGE SCALE GENOMIC DNA]</scope>
    <source>
        <strain evidence="1 2">GRTSA-9</strain>
    </source>
</reference>
<dbReference type="InterPro" id="IPR036188">
    <property type="entry name" value="FAD/NAD-bd_sf"/>
</dbReference>